<keyword evidence="4" id="KW-1185">Reference proteome</keyword>
<keyword evidence="2" id="KW-0812">Transmembrane</keyword>
<sequence>MSHSNQYPQPSPQPPPYHYGGPSQSPGAYPGPPPGGHPPRGPKQSRALIAIVAVLAVLAAGVGAVLFLGGGGDGDGGGSGDEVQLTPHPTLEPMEFPDAQALDYAAGPDAACAAVSEIMVARNYEFQSARAKDGGIDCWYATPATSSIEDGTYHFSANVYMSVGDAAEPAYDAFFPGSNRFADLEYGPLYEFPVGEEGWIIHNRNLAAGMERGDGSASFRQGETTFYVLVYGWIVHPDGANEPLTEEVTFREITDIVKSLGGDDSAGEPQLSESAAQEYAGLEDFGEPMLPMEGSGEERCAAVTAAATEQLDVKVKGTTVDDGPETTIPSTSCVYEPSDAAYGIDNTGIRNIRVTVEDYSETDPDVMYPAGELGYDLRSTMDRLGEAEGAGPLYALPAGTSGYLIYEDDGGGHGQLDAGYVVGDYYISITYGGFFNAGDFNTRALTEEEMVNDLSLLLTAMNG</sequence>
<evidence type="ECO:0000256" key="1">
    <source>
        <dbReference type="SAM" id="MobiDB-lite"/>
    </source>
</evidence>
<feature type="region of interest" description="Disordered" evidence="1">
    <location>
        <begin position="1"/>
        <end position="43"/>
    </location>
</feature>
<evidence type="ECO:0000256" key="2">
    <source>
        <dbReference type="SAM" id="Phobius"/>
    </source>
</evidence>
<dbReference type="Proteomes" id="UP001183246">
    <property type="component" value="Unassembled WGS sequence"/>
</dbReference>
<protein>
    <submittedName>
        <fullName evidence="3">Uncharacterized protein</fullName>
    </submittedName>
</protein>
<reference evidence="4" key="1">
    <citation type="submission" date="2023-07" db="EMBL/GenBank/DDBJ databases">
        <title>30 novel species of actinomycetes from the DSMZ collection.</title>
        <authorList>
            <person name="Nouioui I."/>
        </authorList>
    </citation>
    <scope>NUCLEOTIDE SEQUENCE [LARGE SCALE GENOMIC DNA]</scope>
    <source>
        <strain evidence="4">DSM 44938</strain>
    </source>
</reference>
<feature type="compositionally biased region" description="Low complexity" evidence="1">
    <location>
        <begin position="18"/>
        <end position="28"/>
    </location>
</feature>
<organism evidence="3 4">
    <name type="scientific">Streptomyces litchfieldiae</name>
    <dbReference type="NCBI Taxonomy" id="3075543"/>
    <lineage>
        <taxon>Bacteria</taxon>
        <taxon>Bacillati</taxon>
        <taxon>Actinomycetota</taxon>
        <taxon>Actinomycetes</taxon>
        <taxon>Kitasatosporales</taxon>
        <taxon>Streptomycetaceae</taxon>
        <taxon>Streptomyces</taxon>
    </lineage>
</organism>
<name>A0ABU2MMM0_9ACTN</name>
<feature type="transmembrane region" description="Helical" evidence="2">
    <location>
        <begin position="47"/>
        <end position="69"/>
    </location>
</feature>
<dbReference type="RefSeq" id="WP_311703994.1">
    <property type="nucleotide sequence ID" value="NZ_JAVREL010000004.1"/>
</dbReference>
<keyword evidence="2" id="KW-0472">Membrane</keyword>
<evidence type="ECO:0000313" key="4">
    <source>
        <dbReference type="Proteomes" id="UP001183246"/>
    </source>
</evidence>
<comment type="caution">
    <text evidence="3">The sequence shown here is derived from an EMBL/GenBank/DDBJ whole genome shotgun (WGS) entry which is preliminary data.</text>
</comment>
<feature type="compositionally biased region" description="Pro residues" evidence="1">
    <location>
        <begin position="29"/>
        <end position="41"/>
    </location>
</feature>
<evidence type="ECO:0000313" key="3">
    <source>
        <dbReference type="EMBL" id="MDT0342862.1"/>
    </source>
</evidence>
<gene>
    <name evidence="3" type="ORF">RM590_09545</name>
</gene>
<keyword evidence="2" id="KW-1133">Transmembrane helix</keyword>
<proteinExistence type="predicted"/>
<accession>A0ABU2MMM0</accession>
<dbReference type="EMBL" id="JAVREL010000004">
    <property type="protein sequence ID" value="MDT0342862.1"/>
    <property type="molecule type" value="Genomic_DNA"/>
</dbReference>